<sequence length="40" mass="4503">MVELLEDHRTRLRGEGAKLIATLDVLDGKIAHYRAVSARK</sequence>
<gene>
    <name evidence="1" type="ORF">BJY22_008126</name>
</gene>
<keyword evidence="2" id="KW-1185">Reference proteome</keyword>
<reference evidence="1 2" key="1">
    <citation type="submission" date="2020-03" db="EMBL/GenBank/DDBJ databases">
        <title>Sequencing the genomes of 1000 actinobacteria strains.</title>
        <authorList>
            <person name="Klenk H.-P."/>
        </authorList>
    </citation>
    <scope>NUCLEOTIDE SEQUENCE [LARGE SCALE GENOMIC DNA]</scope>
    <source>
        <strain evidence="1 2">DSM 45490</strain>
    </source>
</reference>
<dbReference type="AlphaFoldDB" id="A0A7X5VJK0"/>
<evidence type="ECO:0000313" key="1">
    <source>
        <dbReference type="EMBL" id="NIK62409.1"/>
    </source>
</evidence>
<protein>
    <submittedName>
        <fullName evidence="1">Uncharacterized protein</fullName>
    </submittedName>
</protein>
<comment type="caution">
    <text evidence="1">The sequence shown here is derived from an EMBL/GenBank/DDBJ whole genome shotgun (WGS) entry which is preliminary data.</text>
</comment>
<dbReference type="RefSeq" id="WP_272954849.1">
    <property type="nucleotide sequence ID" value="NZ_JAASRO010000001.1"/>
</dbReference>
<dbReference type="Proteomes" id="UP000555407">
    <property type="component" value="Unassembled WGS sequence"/>
</dbReference>
<name>A0A7X5VJK0_9ACTN</name>
<proteinExistence type="predicted"/>
<organism evidence="1 2">
    <name type="scientific">Kribbella shirazensis</name>
    <dbReference type="NCBI Taxonomy" id="1105143"/>
    <lineage>
        <taxon>Bacteria</taxon>
        <taxon>Bacillati</taxon>
        <taxon>Actinomycetota</taxon>
        <taxon>Actinomycetes</taxon>
        <taxon>Propionibacteriales</taxon>
        <taxon>Kribbellaceae</taxon>
        <taxon>Kribbella</taxon>
    </lineage>
</organism>
<dbReference type="EMBL" id="JAASRO010000001">
    <property type="protein sequence ID" value="NIK62409.1"/>
    <property type="molecule type" value="Genomic_DNA"/>
</dbReference>
<accession>A0A7X5VJK0</accession>
<evidence type="ECO:0000313" key="2">
    <source>
        <dbReference type="Proteomes" id="UP000555407"/>
    </source>
</evidence>